<dbReference type="RefSeq" id="WP_215583171.1">
    <property type="nucleotide sequence ID" value="NZ_CP073754.1"/>
</dbReference>
<dbReference type="PANTHER" id="PTHR37953:SF1">
    <property type="entry name" value="UPF0127 PROTEIN MJ1496"/>
    <property type="match status" value="1"/>
</dbReference>
<proteinExistence type="predicted"/>
<dbReference type="EMBL" id="CP073754">
    <property type="protein sequence ID" value="QWF71386.1"/>
    <property type="molecule type" value="Genomic_DNA"/>
</dbReference>
<dbReference type="Pfam" id="PF02643">
    <property type="entry name" value="DUF192"/>
    <property type="match status" value="1"/>
</dbReference>
<dbReference type="Proteomes" id="UP000676649">
    <property type="component" value="Chromosome"/>
</dbReference>
<protein>
    <submittedName>
        <fullName evidence="2">DUF192 domain-containing protein</fullName>
    </submittedName>
</protein>
<reference evidence="2" key="1">
    <citation type="submission" date="2021-04" db="EMBL/GenBank/DDBJ databases">
        <title>Draft genome sequence data of methanotrophic Methylovulum sp. strain S1L and Methylomonas sp. strain S2AM isolated from boreal lake water columns.</title>
        <authorList>
            <person name="Rissanen A.J."/>
            <person name="Mangayil R."/>
            <person name="Svenning M.M."/>
            <person name="Khanongnuch R."/>
        </authorList>
    </citation>
    <scope>NUCLEOTIDE SEQUENCE</scope>
    <source>
        <strain evidence="2">S2AM</strain>
    </source>
</reference>
<organism evidence="2 3">
    <name type="scientific">Methylomonas paludis</name>
    <dbReference type="NCBI Taxonomy" id="1173101"/>
    <lineage>
        <taxon>Bacteria</taxon>
        <taxon>Pseudomonadati</taxon>
        <taxon>Pseudomonadota</taxon>
        <taxon>Gammaproteobacteria</taxon>
        <taxon>Methylococcales</taxon>
        <taxon>Methylococcaceae</taxon>
        <taxon>Methylomonas</taxon>
    </lineage>
</organism>
<dbReference type="PANTHER" id="PTHR37953">
    <property type="entry name" value="UPF0127 PROTEIN MJ1496"/>
    <property type="match status" value="1"/>
</dbReference>
<accession>A0A975MP02</accession>
<feature type="signal peptide" evidence="1">
    <location>
        <begin position="1"/>
        <end position="24"/>
    </location>
</feature>
<dbReference type="InterPro" id="IPR003795">
    <property type="entry name" value="DUF192"/>
</dbReference>
<dbReference type="Gene3D" id="2.60.120.1140">
    <property type="entry name" value="Protein of unknown function DUF192"/>
    <property type="match status" value="1"/>
</dbReference>
<sequence>MNTLEISPFLLLMTLMSCCLPTQANTNIYYPVSFPERQIDIKVEIAATKAEREQGLMYRTDLPTNTGMLFVYAQPAVLEVWMKNTLLTLDVVFLDGKQHIVSLLDNLPPCRHSPCPIYRSALPAQYMLELPGGFIKQHQLKTGEYLSLPKR</sequence>
<name>A0A975MP02_9GAMM</name>
<feature type="chain" id="PRO_5037432412" evidence="1">
    <location>
        <begin position="25"/>
        <end position="151"/>
    </location>
</feature>
<dbReference type="KEGG" id="mpad:KEF85_02535"/>
<dbReference type="InterPro" id="IPR038695">
    <property type="entry name" value="Saro_0823-like_sf"/>
</dbReference>
<gene>
    <name evidence="2" type="ORF">KEF85_02535</name>
</gene>
<keyword evidence="3" id="KW-1185">Reference proteome</keyword>
<evidence type="ECO:0000256" key="1">
    <source>
        <dbReference type="SAM" id="SignalP"/>
    </source>
</evidence>
<evidence type="ECO:0000313" key="2">
    <source>
        <dbReference type="EMBL" id="QWF71386.1"/>
    </source>
</evidence>
<dbReference type="AlphaFoldDB" id="A0A975MP02"/>
<evidence type="ECO:0000313" key="3">
    <source>
        <dbReference type="Proteomes" id="UP000676649"/>
    </source>
</evidence>
<keyword evidence="1" id="KW-0732">Signal</keyword>